<dbReference type="PANTHER" id="PTHR11475">
    <property type="entry name" value="OXIDASE/PEROXIDASE"/>
    <property type="match status" value="1"/>
</dbReference>
<evidence type="ECO:0000256" key="3">
    <source>
        <dbReference type="ARBA" id="ARBA00022559"/>
    </source>
</evidence>
<dbReference type="InterPro" id="IPR010255">
    <property type="entry name" value="Haem_peroxidase_sf"/>
</dbReference>
<proteinExistence type="predicted"/>
<dbReference type="PANTHER" id="PTHR11475:SF4">
    <property type="entry name" value="CHORION PEROXIDASE"/>
    <property type="match status" value="1"/>
</dbReference>
<dbReference type="Pfam" id="PF03098">
    <property type="entry name" value="An_peroxidase"/>
    <property type="match status" value="1"/>
</dbReference>
<comment type="caution">
    <text evidence="5">The sequence shown here is derived from an EMBL/GenBank/DDBJ whole genome shotgun (WGS) entry which is preliminary data.</text>
</comment>
<reference evidence="6" key="1">
    <citation type="submission" date="2017-01" db="EMBL/GenBank/DDBJ databases">
        <title>Comparative genomics of anhydrobiosis in the tardigrade Hypsibius dujardini.</title>
        <authorList>
            <person name="Yoshida Y."/>
            <person name="Koutsovoulos G."/>
            <person name="Laetsch D."/>
            <person name="Stevens L."/>
            <person name="Kumar S."/>
            <person name="Horikawa D."/>
            <person name="Ishino K."/>
            <person name="Komine S."/>
            <person name="Tomita M."/>
            <person name="Blaxter M."/>
            <person name="Arakawa K."/>
        </authorList>
    </citation>
    <scope>NUCLEOTIDE SEQUENCE [LARGE SCALE GENOMIC DNA]</scope>
    <source>
        <strain evidence="6">Z151</strain>
    </source>
</reference>
<dbReference type="GO" id="GO:0004601">
    <property type="term" value="F:peroxidase activity"/>
    <property type="evidence" value="ECO:0007669"/>
    <property type="project" value="UniProtKB-KW"/>
</dbReference>
<evidence type="ECO:0000256" key="4">
    <source>
        <dbReference type="ARBA" id="ARBA00023180"/>
    </source>
</evidence>
<accession>A0A1W0X5L1</accession>
<gene>
    <name evidence="5" type="ORF">BV898_03455</name>
</gene>
<evidence type="ECO:0000256" key="1">
    <source>
        <dbReference type="ARBA" id="ARBA00004613"/>
    </source>
</evidence>
<dbReference type="InterPro" id="IPR019791">
    <property type="entry name" value="Haem_peroxidase_animal"/>
</dbReference>
<dbReference type="AlphaFoldDB" id="A0A1W0X5L1"/>
<evidence type="ECO:0000313" key="5">
    <source>
        <dbReference type="EMBL" id="OQV22630.1"/>
    </source>
</evidence>
<evidence type="ECO:0000313" key="6">
    <source>
        <dbReference type="Proteomes" id="UP000192578"/>
    </source>
</evidence>
<name>A0A1W0X5L1_HYPEX</name>
<dbReference type="OrthoDB" id="823504at2759"/>
<organism evidence="5 6">
    <name type="scientific">Hypsibius exemplaris</name>
    <name type="common">Freshwater tardigrade</name>
    <dbReference type="NCBI Taxonomy" id="2072580"/>
    <lineage>
        <taxon>Eukaryota</taxon>
        <taxon>Metazoa</taxon>
        <taxon>Ecdysozoa</taxon>
        <taxon>Tardigrada</taxon>
        <taxon>Eutardigrada</taxon>
        <taxon>Parachela</taxon>
        <taxon>Hypsibioidea</taxon>
        <taxon>Hypsibiidae</taxon>
        <taxon>Hypsibius</taxon>
    </lineage>
</organism>
<keyword evidence="6" id="KW-1185">Reference proteome</keyword>
<dbReference type="PROSITE" id="PS50292">
    <property type="entry name" value="PEROXIDASE_3"/>
    <property type="match status" value="1"/>
</dbReference>
<keyword evidence="4" id="KW-0325">Glycoprotein</keyword>
<dbReference type="EMBL" id="MTYJ01000016">
    <property type="protein sequence ID" value="OQV22630.1"/>
    <property type="molecule type" value="Genomic_DNA"/>
</dbReference>
<dbReference type="SUPFAM" id="SSF48113">
    <property type="entry name" value="Heme-dependent peroxidases"/>
    <property type="match status" value="1"/>
</dbReference>
<dbReference type="Proteomes" id="UP000192578">
    <property type="component" value="Unassembled WGS sequence"/>
</dbReference>
<dbReference type="GO" id="GO:0020037">
    <property type="term" value="F:heme binding"/>
    <property type="evidence" value="ECO:0007669"/>
    <property type="project" value="InterPro"/>
</dbReference>
<dbReference type="InterPro" id="IPR037120">
    <property type="entry name" value="Haem_peroxidase_sf_animal"/>
</dbReference>
<keyword evidence="3" id="KW-0560">Oxidoreductase</keyword>
<comment type="subcellular location">
    <subcellularLocation>
        <location evidence="1">Secreted</location>
    </subcellularLocation>
</comment>
<keyword evidence="2" id="KW-0964">Secreted</keyword>
<protein>
    <submittedName>
        <fullName evidence="5">Peroxidasin-like protein</fullName>
    </submittedName>
</protein>
<evidence type="ECO:0000256" key="2">
    <source>
        <dbReference type="ARBA" id="ARBA00022525"/>
    </source>
</evidence>
<sequence>MVQSRLVRMNANFQEVGTIPLRTTFFKAGNIYKQGMIDELVRGMATLPGKKISDSVTPDLSQSLFPNPKTPQFGHDLVSLNIQRGRDHGINGYMEWRKLCKLPTANSFEALKKLNVMPSQVVDKLKSVYESVADIDLYPAGLSENRSADGLVGKTFSCILAEQFGRLRTGDRFWYENDLPLPSRLTNEQLKAIRQTSMASIICSTTTNLKAIQPRVFETITQLGNKRVDCSSIPGLDLQPWRRA</sequence>
<dbReference type="Gene3D" id="1.10.640.10">
    <property type="entry name" value="Haem peroxidase domain superfamily, animal type"/>
    <property type="match status" value="1"/>
</dbReference>
<dbReference type="GO" id="GO:0006979">
    <property type="term" value="P:response to oxidative stress"/>
    <property type="evidence" value="ECO:0007669"/>
    <property type="project" value="InterPro"/>
</dbReference>
<dbReference type="GO" id="GO:0005576">
    <property type="term" value="C:extracellular region"/>
    <property type="evidence" value="ECO:0007669"/>
    <property type="project" value="UniProtKB-SubCell"/>
</dbReference>
<keyword evidence="3" id="KW-0575">Peroxidase</keyword>